<dbReference type="AlphaFoldDB" id="A0A7C9NUN1"/>
<proteinExistence type="predicted"/>
<comment type="caution">
    <text evidence="1">The sequence shown here is derived from an EMBL/GenBank/DDBJ whole genome shotgun (WGS) entry which is preliminary data.</text>
</comment>
<organism evidence="1">
    <name type="scientific">Muribaculaceae bacterium Z82</name>
    <dbReference type="NCBI Taxonomy" id="2304548"/>
    <lineage>
        <taxon>Bacteria</taxon>
        <taxon>Pseudomonadati</taxon>
        <taxon>Bacteroidota</taxon>
        <taxon>Bacteroidia</taxon>
        <taxon>Bacteroidales</taxon>
        <taxon>Muribaculaceae</taxon>
    </lineage>
</organism>
<sequence length="89" mass="10295">MKLVPVKQAQARLFNAMADKTLRQLTLSTFKKDRSLTLERREEGWLLVEDGFQKHREPIPAGAPGKRLLKEAFKREFPRSANAYIAEVR</sequence>
<name>A0A7C9NUN1_9BACT</name>
<reference evidence="1" key="1">
    <citation type="submission" date="2018-08" db="EMBL/GenBank/DDBJ databases">
        <title>Murine metabolic-syndrome-specific gut microbial biobank.</title>
        <authorList>
            <person name="Liu C."/>
        </authorList>
    </citation>
    <scope>NUCLEOTIDE SEQUENCE [LARGE SCALE GENOMIC DNA]</scope>
    <source>
        <strain evidence="1">Z82</strain>
    </source>
</reference>
<gene>
    <name evidence="1" type="ORF">D1639_05400</name>
</gene>
<evidence type="ECO:0000313" key="1">
    <source>
        <dbReference type="EMBL" id="NBI34472.1"/>
    </source>
</evidence>
<accession>A0A7C9NUN1</accession>
<dbReference type="EMBL" id="QWKH01000029">
    <property type="protein sequence ID" value="NBI34472.1"/>
    <property type="molecule type" value="Genomic_DNA"/>
</dbReference>
<protein>
    <submittedName>
        <fullName evidence="1">Uncharacterized protein</fullName>
    </submittedName>
</protein>